<keyword evidence="1" id="KW-0732">Signal</keyword>
<name>A0A4Q0M5D1_9SPHI</name>
<dbReference type="RefSeq" id="WP_128770779.1">
    <property type="nucleotide sequence ID" value="NZ_RXOC01000014.1"/>
</dbReference>
<evidence type="ECO:0000256" key="1">
    <source>
        <dbReference type="SAM" id="SignalP"/>
    </source>
</evidence>
<dbReference type="NCBIfam" id="TIGR03519">
    <property type="entry name" value="T9SS_PorP_fam"/>
    <property type="match status" value="1"/>
</dbReference>
<feature type="signal peptide" evidence="1">
    <location>
        <begin position="1"/>
        <end position="18"/>
    </location>
</feature>
<dbReference type="EMBL" id="RXOC01000014">
    <property type="protein sequence ID" value="RXF67866.1"/>
    <property type="molecule type" value="Genomic_DNA"/>
</dbReference>
<dbReference type="Proteomes" id="UP000290848">
    <property type="component" value="Unassembled WGS sequence"/>
</dbReference>
<evidence type="ECO:0000313" key="2">
    <source>
        <dbReference type="EMBL" id="RXF67866.1"/>
    </source>
</evidence>
<evidence type="ECO:0000313" key="3">
    <source>
        <dbReference type="Proteomes" id="UP000290848"/>
    </source>
</evidence>
<dbReference type="Pfam" id="PF11751">
    <property type="entry name" value="PorP_SprF"/>
    <property type="match status" value="1"/>
</dbReference>
<dbReference type="InterPro" id="IPR019861">
    <property type="entry name" value="PorP/SprF_Bacteroidetes"/>
</dbReference>
<feature type="chain" id="PRO_5020517856" evidence="1">
    <location>
        <begin position="19"/>
        <end position="339"/>
    </location>
</feature>
<sequence>MKRFFTVLVFLVHNIAFAQDHIYSQFYNSPNYLNPALNGQFEGDLRMNLIYRNQWSGVPGGLDYFTFSVDYTVPKLNGGLGFLATSSNEGTAYLRKLNLSGIYSYSVSFEEAVLSFGVQAGFTKRKIDYGRIVFGDQIDALTGIIPGSVTDATVPAMNNKYFFDAGAGINLVAGKFMIGTSAQHINKPNESFTGLKATLPMRVNGHVSYRLPLDRYDEETGPVVIPSIVFYKQAESKLLSTGFQYKYKAANVGLWYRSESGTKGDAIVLSLIFDLFVKKDMYDKVRMGVSHDATLSKLQYGNTAGSTEGALSYETTFPNRNSAASEYRNSSGNRCYDFY</sequence>
<dbReference type="AlphaFoldDB" id="A0A4Q0M5D1"/>
<comment type="caution">
    <text evidence="2">The sequence shown here is derived from an EMBL/GenBank/DDBJ whole genome shotgun (WGS) entry which is preliminary data.</text>
</comment>
<accession>A0A4Q0M5D1</accession>
<organism evidence="2 3">
    <name type="scientific">Arcticibacter tournemirensis</name>
    <dbReference type="NCBI Taxonomy" id="699437"/>
    <lineage>
        <taxon>Bacteria</taxon>
        <taxon>Pseudomonadati</taxon>
        <taxon>Bacteroidota</taxon>
        <taxon>Sphingobacteriia</taxon>
        <taxon>Sphingobacteriales</taxon>
        <taxon>Sphingobacteriaceae</taxon>
        <taxon>Arcticibacter</taxon>
    </lineage>
</organism>
<gene>
    <name evidence="2" type="ORF">EKH83_17600</name>
</gene>
<reference evidence="2 3" key="1">
    <citation type="submission" date="2018-12" db="EMBL/GenBank/DDBJ databases">
        <title>The Draft Genome Sequence of the Soil Bacterium Pedobacter tournemirensis R1.</title>
        <authorList>
            <person name="He J."/>
        </authorList>
    </citation>
    <scope>NUCLEOTIDE SEQUENCE [LARGE SCALE GENOMIC DNA]</scope>
    <source>
        <strain evidence="2 3">R1</strain>
    </source>
</reference>
<proteinExistence type="predicted"/>
<protein>
    <submittedName>
        <fullName evidence="2">Type IX secretion system membrane protein PorP/SprF</fullName>
    </submittedName>
</protein>